<organism evidence="1 2">
    <name type="scientific">Plasmodium vivax India VII</name>
    <dbReference type="NCBI Taxonomy" id="1077284"/>
    <lineage>
        <taxon>Eukaryota</taxon>
        <taxon>Sar</taxon>
        <taxon>Alveolata</taxon>
        <taxon>Apicomplexa</taxon>
        <taxon>Aconoidasida</taxon>
        <taxon>Haemosporida</taxon>
        <taxon>Plasmodiidae</taxon>
        <taxon>Plasmodium</taxon>
        <taxon>Plasmodium (Plasmodium)</taxon>
    </lineage>
</organism>
<dbReference type="Proteomes" id="UP000053562">
    <property type="component" value="Unassembled WGS sequence"/>
</dbReference>
<feature type="non-terminal residue" evidence="1">
    <location>
        <position position="119"/>
    </location>
</feature>
<evidence type="ECO:0008006" key="3">
    <source>
        <dbReference type="Google" id="ProtNLM"/>
    </source>
</evidence>
<name>A0A0J9S576_PLAVI</name>
<evidence type="ECO:0000313" key="2">
    <source>
        <dbReference type="Proteomes" id="UP000053562"/>
    </source>
</evidence>
<protein>
    <recommendedName>
        <fullName evidence="3">PIR Superfamily Protein</fullName>
    </recommendedName>
</protein>
<sequence>MISNKNQKSIGTYNSFCTKLLKNLGHISKNHKNTSKSHYHCNILYNWIYNSKKNHDISDDFINDCFEEHSRMGKTMHYNYSCDYNVHNMLYEEPMNMTLLNIFESNIETIGNTLNDEQG</sequence>
<dbReference type="EMBL" id="KQ234468">
    <property type="protein sequence ID" value="KMZ77182.1"/>
    <property type="molecule type" value="Genomic_DNA"/>
</dbReference>
<gene>
    <name evidence="1" type="ORF">PVIIG_06376</name>
</gene>
<accession>A0A0J9S576</accession>
<reference evidence="1 2" key="1">
    <citation type="submission" date="2011-08" db="EMBL/GenBank/DDBJ databases">
        <title>The Genome Sequence of Plasmodium vivax India VII.</title>
        <authorList>
            <consortium name="The Broad Institute Genome Sequencing Platform"/>
            <consortium name="The Broad Institute Genome Sequencing Center for Infectious Disease"/>
            <person name="Neafsey D."/>
            <person name="Carlton J."/>
            <person name="Barnwell J."/>
            <person name="Collins W."/>
            <person name="Escalante A."/>
            <person name="Mullikin J."/>
            <person name="Saul A."/>
            <person name="Guigo R."/>
            <person name="Camara F."/>
            <person name="Young S.K."/>
            <person name="Zeng Q."/>
            <person name="Gargeya S."/>
            <person name="Fitzgerald M."/>
            <person name="Haas B."/>
            <person name="Abouelleil A."/>
            <person name="Alvarado L."/>
            <person name="Arachchi H.M."/>
            <person name="Berlin A."/>
            <person name="Brown A."/>
            <person name="Chapman S.B."/>
            <person name="Chen Z."/>
            <person name="Dunbar C."/>
            <person name="Freedman E."/>
            <person name="Gearin G."/>
            <person name="Gellesch M."/>
            <person name="Goldberg J."/>
            <person name="Griggs A."/>
            <person name="Gujja S."/>
            <person name="Heiman D."/>
            <person name="Howarth C."/>
            <person name="Larson L."/>
            <person name="Lui A."/>
            <person name="MacDonald P.J.P."/>
            <person name="Montmayeur A."/>
            <person name="Murphy C."/>
            <person name="Neiman D."/>
            <person name="Pearson M."/>
            <person name="Priest M."/>
            <person name="Roberts A."/>
            <person name="Saif S."/>
            <person name="Shea T."/>
            <person name="Shenoy N."/>
            <person name="Sisk P."/>
            <person name="Stolte C."/>
            <person name="Sykes S."/>
            <person name="Wortman J."/>
            <person name="Nusbaum C."/>
            <person name="Birren B."/>
        </authorList>
    </citation>
    <scope>NUCLEOTIDE SEQUENCE [LARGE SCALE GENOMIC DNA]</scope>
    <source>
        <strain evidence="1 2">India VII</strain>
    </source>
</reference>
<proteinExistence type="predicted"/>
<dbReference type="AlphaFoldDB" id="A0A0J9S576"/>
<evidence type="ECO:0000313" key="1">
    <source>
        <dbReference type="EMBL" id="KMZ77182.1"/>
    </source>
</evidence>